<sequence length="107" mass="12710">MMEWLPMCEELEKVVGACNWVDMMIVYFQKVANEHRDFALRVNWLIGEMNDACSDREAFVRELWNVTGETVPTMNVGFLKKMMDKEGHMEWQLLDLEKEAREMAFEI</sequence>
<proteinExistence type="predicted"/>
<evidence type="ECO:0000313" key="1">
    <source>
        <dbReference type="EMBL" id="GEU31553.1"/>
    </source>
</evidence>
<gene>
    <name evidence="1" type="ORF">Tci_003531</name>
</gene>
<organism evidence="1">
    <name type="scientific">Tanacetum cinerariifolium</name>
    <name type="common">Dalmatian daisy</name>
    <name type="synonym">Chrysanthemum cinerariifolium</name>
    <dbReference type="NCBI Taxonomy" id="118510"/>
    <lineage>
        <taxon>Eukaryota</taxon>
        <taxon>Viridiplantae</taxon>
        <taxon>Streptophyta</taxon>
        <taxon>Embryophyta</taxon>
        <taxon>Tracheophyta</taxon>
        <taxon>Spermatophyta</taxon>
        <taxon>Magnoliopsida</taxon>
        <taxon>eudicotyledons</taxon>
        <taxon>Gunneridae</taxon>
        <taxon>Pentapetalae</taxon>
        <taxon>asterids</taxon>
        <taxon>campanulids</taxon>
        <taxon>Asterales</taxon>
        <taxon>Asteraceae</taxon>
        <taxon>Asteroideae</taxon>
        <taxon>Anthemideae</taxon>
        <taxon>Anthemidinae</taxon>
        <taxon>Tanacetum</taxon>
    </lineage>
</organism>
<reference evidence="1" key="1">
    <citation type="journal article" date="2019" name="Sci. Rep.">
        <title>Draft genome of Tanacetum cinerariifolium, the natural source of mosquito coil.</title>
        <authorList>
            <person name="Yamashiro T."/>
            <person name="Shiraishi A."/>
            <person name="Satake H."/>
            <person name="Nakayama K."/>
        </authorList>
    </citation>
    <scope>NUCLEOTIDE SEQUENCE</scope>
</reference>
<accession>A0A6L2J3F3</accession>
<name>A0A6L2J3F3_TANCI</name>
<protein>
    <submittedName>
        <fullName evidence="1">Uncharacterized protein</fullName>
    </submittedName>
</protein>
<dbReference type="AlphaFoldDB" id="A0A6L2J3F3"/>
<comment type="caution">
    <text evidence="1">The sequence shown here is derived from an EMBL/GenBank/DDBJ whole genome shotgun (WGS) entry which is preliminary data.</text>
</comment>
<dbReference type="EMBL" id="BKCJ010000263">
    <property type="protein sequence ID" value="GEU31553.1"/>
    <property type="molecule type" value="Genomic_DNA"/>
</dbReference>